<dbReference type="OrthoDB" id="5946976at2759"/>
<dbReference type="Proteomes" id="UP000799537">
    <property type="component" value="Unassembled WGS sequence"/>
</dbReference>
<keyword evidence="4" id="KW-1185">Reference proteome</keyword>
<dbReference type="SUPFAM" id="SSF56601">
    <property type="entry name" value="beta-lactamase/transpeptidase-like"/>
    <property type="match status" value="1"/>
</dbReference>
<reference evidence="3" key="1">
    <citation type="journal article" date="2020" name="Stud. Mycol.">
        <title>101 Dothideomycetes genomes: a test case for predicting lifestyles and emergence of pathogens.</title>
        <authorList>
            <person name="Haridas S."/>
            <person name="Albert R."/>
            <person name="Binder M."/>
            <person name="Bloem J."/>
            <person name="Labutti K."/>
            <person name="Salamov A."/>
            <person name="Andreopoulos B."/>
            <person name="Baker S."/>
            <person name="Barry K."/>
            <person name="Bills G."/>
            <person name="Bluhm B."/>
            <person name="Cannon C."/>
            <person name="Castanera R."/>
            <person name="Culley D."/>
            <person name="Daum C."/>
            <person name="Ezra D."/>
            <person name="Gonzalez J."/>
            <person name="Henrissat B."/>
            <person name="Kuo A."/>
            <person name="Liang C."/>
            <person name="Lipzen A."/>
            <person name="Lutzoni F."/>
            <person name="Magnuson J."/>
            <person name="Mondo S."/>
            <person name="Nolan M."/>
            <person name="Ohm R."/>
            <person name="Pangilinan J."/>
            <person name="Park H.-J."/>
            <person name="Ramirez L."/>
            <person name="Alfaro M."/>
            <person name="Sun H."/>
            <person name="Tritt A."/>
            <person name="Yoshinaga Y."/>
            <person name="Zwiers L.-H."/>
            <person name="Turgeon B."/>
            <person name="Goodwin S."/>
            <person name="Spatafora J."/>
            <person name="Crous P."/>
            <person name="Grigoriev I."/>
        </authorList>
    </citation>
    <scope>NUCLEOTIDE SEQUENCE</scope>
    <source>
        <strain evidence="3">ATCC 36951</strain>
    </source>
</reference>
<sequence length="517" mass="56036">MGVLKDIELYLTSADRLNDDGVPSASIALLEDPFGPIQSHVITNGYEDPNTLYQACSISKAITALAVAKLIDQGRLSYETKVVDYVDEAVLEGILDPRTAHLMELVTVELLVSHRSGLSQHGFAGHTDEEEMPTYQQVFAGRPPANSPRMKFLSFPGSQCRYSGGGFTLLQLLLEKVTNTPFPDLMRTVVLEPLGMTRSLFGDLAPGEENYAKPHTTAYMPSPRGHHRFTELAAAGLWTTPTDLLKAMAAIQHSLHSTDTSPTTFLSRQLADHMLARVTPNDPDTAMSYGWSVDDTFFAHAGYNDPGYSSYLLGAHGYAAPLPLGGLLKSPGRMSLAIMTNSALGTETYQRLVAAVMCLKAFPLYPSLPDFGRKMSSLIPYPGPEGVFMGDLYKAFLGHWTDSAHLPSSPNKRATPGASPAAASSYAMDAEWEIFSDNGIPYIAFDGVVKPQRLIGGAMPWAPATGAPHEICLVLEGLEMAVRLLYREDGERVVELVQEEVTVLKRVRGGEDGVEGG</sequence>
<dbReference type="Pfam" id="PF00144">
    <property type="entry name" value="Beta-lactamase"/>
    <property type="match status" value="1"/>
</dbReference>
<accession>A0A6A6D370</accession>
<dbReference type="PANTHER" id="PTHR46825:SF9">
    <property type="entry name" value="BETA-LACTAMASE-RELATED DOMAIN-CONTAINING PROTEIN"/>
    <property type="match status" value="1"/>
</dbReference>
<evidence type="ECO:0000313" key="4">
    <source>
        <dbReference type="Proteomes" id="UP000799537"/>
    </source>
</evidence>
<organism evidence="3 4">
    <name type="scientific">Zasmidium cellare ATCC 36951</name>
    <dbReference type="NCBI Taxonomy" id="1080233"/>
    <lineage>
        <taxon>Eukaryota</taxon>
        <taxon>Fungi</taxon>
        <taxon>Dikarya</taxon>
        <taxon>Ascomycota</taxon>
        <taxon>Pezizomycotina</taxon>
        <taxon>Dothideomycetes</taxon>
        <taxon>Dothideomycetidae</taxon>
        <taxon>Mycosphaerellales</taxon>
        <taxon>Mycosphaerellaceae</taxon>
        <taxon>Zasmidium</taxon>
    </lineage>
</organism>
<dbReference type="EMBL" id="ML993579">
    <property type="protein sequence ID" value="KAF2173854.1"/>
    <property type="molecule type" value="Genomic_DNA"/>
</dbReference>
<comment type="similarity">
    <text evidence="1">Belongs to the peptidase S12 family.</text>
</comment>
<dbReference type="Gene3D" id="3.40.710.10">
    <property type="entry name" value="DD-peptidase/beta-lactamase superfamily"/>
    <property type="match status" value="1"/>
</dbReference>
<protein>
    <recommendedName>
        <fullName evidence="2">Beta-lactamase-related domain-containing protein</fullName>
    </recommendedName>
</protein>
<dbReference type="PANTHER" id="PTHR46825">
    <property type="entry name" value="D-ALANYL-D-ALANINE-CARBOXYPEPTIDASE/ENDOPEPTIDASE AMPH"/>
    <property type="match status" value="1"/>
</dbReference>
<evidence type="ECO:0000313" key="3">
    <source>
        <dbReference type="EMBL" id="KAF2173854.1"/>
    </source>
</evidence>
<name>A0A6A6D370_ZASCE</name>
<dbReference type="RefSeq" id="XP_033674743.1">
    <property type="nucleotide sequence ID" value="XM_033815014.1"/>
</dbReference>
<dbReference type="InterPro" id="IPR050491">
    <property type="entry name" value="AmpC-like"/>
</dbReference>
<evidence type="ECO:0000256" key="1">
    <source>
        <dbReference type="ARBA" id="ARBA00038215"/>
    </source>
</evidence>
<dbReference type="GeneID" id="54568286"/>
<dbReference type="InterPro" id="IPR012338">
    <property type="entry name" value="Beta-lactam/transpept-like"/>
</dbReference>
<proteinExistence type="inferred from homology"/>
<feature type="domain" description="Beta-lactamase-related" evidence="2">
    <location>
        <begin position="48"/>
        <end position="344"/>
    </location>
</feature>
<dbReference type="InterPro" id="IPR001466">
    <property type="entry name" value="Beta-lactam-related"/>
</dbReference>
<dbReference type="AlphaFoldDB" id="A0A6A6D370"/>
<evidence type="ECO:0000259" key="2">
    <source>
        <dbReference type="Pfam" id="PF00144"/>
    </source>
</evidence>
<gene>
    <name evidence="3" type="ORF">M409DRAFT_62091</name>
</gene>